<dbReference type="GO" id="GO:0000049">
    <property type="term" value="F:tRNA binding"/>
    <property type="evidence" value="ECO:0007669"/>
    <property type="project" value="UniProtKB-KW"/>
</dbReference>
<name>A0A3B1BH14_9ZZZZ</name>
<dbReference type="PANTHER" id="PTHR17224:SF1">
    <property type="entry name" value="PEPTIDYL-TRNA HYDROLASE"/>
    <property type="match status" value="1"/>
</dbReference>
<accession>A0A3B1BH14</accession>
<evidence type="ECO:0000256" key="4">
    <source>
        <dbReference type="ARBA" id="ARBA00022884"/>
    </source>
</evidence>
<dbReference type="NCBIfam" id="TIGR00447">
    <property type="entry name" value="pth"/>
    <property type="match status" value="1"/>
</dbReference>
<evidence type="ECO:0000313" key="6">
    <source>
        <dbReference type="EMBL" id="VAX15392.1"/>
    </source>
</evidence>
<dbReference type="EC" id="3.1.1.29" evidence="1"/>
<dbReference type="InterPro" id="IPR001328">
    <property type="entry name" value="Pept_tRNA_hydro"/>
</dbReference>
<evidence type="ECO:0000256" key="3">
    <source>
        <dbReference type="ARBA" id="ARBA00022801"/>
    </source>
</evidence>
<keyword evidence="4" id="KW-0694">RNA-binding</keyword>
<keyword evidence="2" id="KW-0820">tRNA-binding</keyword>
<evidence type="ECO:0000256" key="5">
    <source>
        <dbReference type="ARBA" id="ARBA00038063"/>
    </source>
</evidence>
<reference evidence="6" key="1">
    <citation type="submission" date="2018-06" db="EMBL/GenBank/DDBJ databases">
        <authorList>
            <person name="Zhirakovskaya E."/>
        </authorList>
    </citation>
    <scope>NUCLEOTIDE SEQUENCE</scope>
</reference>
<sequence length="185" mass="19691">MKLVVGLGNPGARYKNTRHNAGFMALDGFLQRFGLATSGGKFQSPFLSTHLLGQGVAFIKPAIYMNLSGGPVKQAVDSMGLSTHDLLVMHDDIDIALGEVRYKTGGGHGGHNGLKSIIAELGDAGFSRIRIGVSRPPQGAQASDYVLDEVGRDEMDALAGAFEKAFEFLEKRFLNEPNVGRAAST</sequence>
<protein>
    <recommendedName>
        <fullName evidence="1">peptidyl-tRNA hydrolase</fullName>
        <ecNumber evidence="1">3.1.1.29</ecNumber>
    </recommendedName>
</protein>
<dbReference type="PANTHER" id="PTHR17224">
    <property type="entry name" value="PEPTIDYL-TRNA HYDROLASE"/>
    <property type="match status" value="1"/>
</dbReference>
<dbReference type="CDD" id="cd00462">
    <property type="entry name" value="PTH"/>
    <property type="match status" value="1"/>
</dbReference>
<dbReference type="InterPro" id="IPR018171">
    <property type="entry name" value="Pept_tRNA_hydro_CS"/>
</dbReference>
<dbReference type="Pfam" id="PF01195">
    <property type="entry name" value="Pept_tRNA_hydro"/>
    <property type="match status" value="1"/>
</dbReference>
<dbReference type="HAMAP" id="MF_00083">
    <property type="entry name" value="Pept_tRNA_hydro_bact"/>
    <property type="match status" value="1"/>
</dbReference>
<dbReference type="InterPro" id="IPR036416">
    <property type="entry name" value="Pept_tRNA_hydro_sf"/>
</dbReference>
<proteinExistence type="inferred from homology"/>
<dbReference type="Gene3D" id="3.40.50.1470">
    <property type="entry name" value="Peptidyl-tRNA hydrolase"/>
    <property type="match status" value="1"/>
</dbReference>
<comment type="similarity">
    <text evidence="5">Belongs to the PTH family.</text>
</comment>
<keyword evidence="3 6" id="KW-0378">Hydrolase</keyword>
<organism evidence="6">
    <name type="scientific">hydrothermal vent metagenome</name>
    <dbReference type="NCBI Taxonomy" id="652676"/>
    <lineage>
        <taxon>unclassified sequences</taxon>
        <taxon>metagenomes</taxon>
        <taxon>ecological metagenomes</taxon>
    </lineage>
</organism>
<dbReference type="EMBL" id="UOGA01000036">
    <property type="protein sequence ID" value="VAX15392.1"/>
    <property type="molecule type" value="Genomic_DNA"/>
</dbReference>
<dbReference type="PROSITE" id="PS01196">
    <property type="entry name" value="PEPT_TRNA_HYDROL_2"/>
    <property type="match status" value="1"/>
</dbReference>
<dbReference type="PROSITE" id="PS01195">
    <property type="entry name" value="PEPT_TRNA_HYDROL_1"/>
    <property type="match status" value="1"/>
</dbReference>
<dbReference type="SUPFAM" id="SSF53178">
    <property type="entry name" value="Peptidyl-tRNA hydrolase-like"/>
    <property type="match status" value="1"/>
</dbReference>
<dbReference type="AlphaFoldDB" id="A0A3B1BH14"/>
<gene>
    <name evidence="6" type="ORF">MNBD_NITROSPINAE04-212</name>
</gene>
<evidence type="ECO:0000256" key="1">
    <source>
        <dbReference type="ARBA" id="ARBA00013260"/>
    </source>
</evidence>
<dbReference type="GO" id="GO:0004045">
    <property type="term" value="F:peptidyl-tRNA hydrolase activity"/>
    <property type="evidence" value="ECO:0007669"/>
    <property type="project" value="UniProtKB-EC"/>
</dbReference>
<evidence type="ECO:0000256" key="2">
    <source>
        <dbReference type="ARBA" id="ARBA00022555"/>
    </source>
</evidence>